<evidence type="ECO:0000313" key="3">
    <source>
        <dbReference type="RefSeq" id="XP_023390540.1"/>
    </source>
</evidence>
<protein>
    <submittedName>
        <fullName evidence="3">Uncharacterized protein LOC111744284</fullName>
    </submittedName>
</protein>
<feature type="region of interest" description="Disordered" evidence="1">
    <location>
        <begin position="170"/>
        <end position="190"/>
    </location>
</feature>
<dbReference type="KEGG" id="pvp:111744284"/>
<reference evidence="3" key="1">
    <citation type="submission" date="2025-08" db="UniProtKB">
        <authorList>
            <consortium name="RefSeq"/>
        </authorList>
    </citation>
    <scope>IDENTIFICATION</scope>
    <source>
        <tissue evidence="3">Kidney</tissue>
    </source>
</reference>
<dbReference type="Proteomes" id="UP000515202">
    <property type="component" value="Unplaced"/>
</dbReference>
<proteinExistence type="predicted"/>
<evidence type="ECO:0000256" key="1">
    <source>
        <dbReference type="SAM" id="MobiDB-lite"/>
    </source>
</evidence>
<evidence type="ECO:0000313" key="2">
    <source>
        <dbReference type="Proteomes" id="UP000515202"/>
    </source>
</evidence>
<accession>A0A6P6CUJ7</accession>
<dbReference type="AlphaFoldDB" id="A0A6P6CUJ7"/>
<dbReference type="RefSeq" id="XP_023390540.1">
    <property type="nucleotide sequence ID" value="XM_023534772.1"/>
</dbReference>
<organism evidence="2 3">
    <name type="scientific">Pteropus vampyrus</name>
    <name type="common">Large flying fox</name>
    <dbReference type="NCBI Taxonomy" id="132908"/>
    <lineage>
        <taxon>Eukaryota</taxon>
        <taxon>Metazoa</taxon>
        <taxon>Chordata</taxon>
        <taxon>Craniata</taxon>
        <taxon>Vertebrata</taxon>
        <taxon>Euteleostomi</taxon>
        <taxon>Mammalia</taxon>
        <taxon>Eutheria</taxon>
        <taxon>Laurasiatheria</taxon>
        <taxon>Chiroptera</taxon>
        <taxon>Yinpterochiroptera</taxon>
        <taxon>Pteropodoidea</taxon>
        <taxon>Pteropodidae</taxon>
        <taxon>Pteropodinae</taxon>
        <taxon>Pteropus</taxon>
    </lineage>
</organism>
<feature type="region of interest" description="Disordered" evidence="1">
    <location>
        <begin position="1"/>
        <end position="28"/>
    </location>
</feature>
<gene>
    <name evidence="3" type="primary">LOC111744284</name>
</gene>
<keyword evidence="2" id="KW-1185">Reference proteome</keyword>
<sequence>MHSKANPGPSKPEGRGTPRLGSHAGPVCPGPHAAACDAVTDTPLPRLQLPPPQNEAAGTWPVVAVGQRWWPGRPCRAAEARGPTRLSVPTHGGVWHVGVSGRRDGMVRRELVRLWQWGSPSVPPCPPAKGLVCTRAYPSPASQPTPAGQARHAATSLVLCSGQGSLLFRGPRGSSGDGVSRSFKWPHPQRPLCQDGRPHCRPCRP</sequence>
<name>A0A6P6CUJ7_PTEVA</name>
<dbReference type="GeneID" id="111744284"/>